<dbReference type="Proteomes" id="UP001160148">
    <property type="component" value="Unassembled WGS sequence"/>
</dbReference>
<proteinExistence type="predicted"/>
<sequence>MWDDNEILEVAAAYVIIRGKTKIKNRKCWVRPTLQSRNEYGGSQLMASLIKDDQFTTGCHFFNFIRMSVENFEELHSKIEPMIKKRDTSFRYAIPSRERLLVTLRFLATGDSYQSLMLLFKISKQAISLIIPEVCNAINETLKNLVKVCRYIRTQNKS</sequence>
<evidence type="ECO:0000313" key="1">
    <source>
        <dbReference type="EMBL" id="CAI6356296.1"/>
    </source>
</evidence>
<name>A0AAV0WKE9_9HEMI</name>
<comment type="caution">
    <text evidence="1">The sequence shown here is derived from an EMBL/GenBank/DDBJ whole genome shotgun (WGS) entry which is preliminary data.</text>
</comment>
<evidence type="ECO:0000313" key="2">
    <source>
        <dbReference type="Proteomes" id="UP001160148"/>
    </source>
</evidence>
<evidence type="ECO:0008006" key="3">
    <source>
        <dbReference type="Google" id="ProtNLM"/>
    </source>
</evidence>
<dbReference type="AlphaFoldDB" id="A0AAV0WKE9"/>
<reference evidence="1 2" key="1">
    <citation type="submission" date="2023-01" db="EMBL/GenBank/DDBJ databases">
        <authorList>
            <person name="Whitehead M."/>
        </authorList>
    </citation>
    <scope>NUCLEOTIDE SEQUENCE [LARGE SCALE GENOMIC DNA]</scope>
</reference>
<keyword evidence="2" id="KW-1185">Reference proteome</keyword>
<organism evidence="1 2">
    <name type="scientific">Macrosiphum euphorbiae</name>
    <name type="common">potato aphid</name>
    <dbReference type="NCBI Taxonomy" id="13131"/>
    <lineage>
        <taxon>Eukaryota</taxon>
        <taxon>Metazoa</taxon>
        <taxon>Ecdysozoa</taxon>
        <taxon>Arthropoda</taxon>
        <taxon>Hexapoda</taxon>
        <taxon>Insecta</taxon>
        <taxon>Pterygota</taxon>
        <taxon>Neoptera</taxon>
        <taxon>Paraneoptera</taxon>
        <taxon>Hemiptera</taxon>
        <taxon>Sternorrhyncha</taxon>
        <taxon>Aphidomorpha</taxon>
        <taxon>Aphidoidea</taxon>
        <taxon>Aphididae</taxon>
        <taxon>Macrosiphini</taxon>
        <taxon>Macrosiphum</taxon>
    </lineage>
</organism>
<gene>
    <name evidence="1" type="ORF">MEUPH1_LOCUS12044</name>
</gene>
<dbReference type="EMBL" id="CARXXK010000002">
    <property type="protein sequence ID" value="CAI6356296.1"/>
    <property type="molecule type" value="Genomic_DNA"/>
</dbReference>
<protein>
    <recommendedName>
        <fullName evidence="3">Protein ANTAGONIST OF LIKE HETEROCHROMATIN PROTEIN 1-like</fullName>
    </recommendedName>
</protein>
<accession>A0AAV0WKE9</accession>